<dbReference type="Gene3D" id="3.30.565.10">
    <property type="entry name" value="Histidine kinase-like ATPase, C-terminal domain"/>
    <property type="match status" value="1"/>
</dbReference>
<dbReference type="SUPFAM" id="SSF55874">
    <property type="entry name" value="ATPase domain of HSP90 chaperone/DNA topoisomerase II/histidine kinase"/>
    <property type="match status" value="1"/>
</dbReference>
<keyword evidence="4" id="KW-1185">Reference proteome</keyword>
<name>A0A7K0CS04_9ACTN</name>
<gene>
    <name evidence="3" type="ORF">SRB5_59630</name>
</gene>
<evidence type="ECO:0000256" key="1">
    <source>
        <dbReference type="ARBA" id="ARBA00022527"/>
    </source>
</evidence>
<dbReference type="AlphaFoldDB" id="A0A7K0CS04"/>
<dbReference type="CDD" id="cd16936">
    <property type="entry name" value="HATPase_RsbW-like"/>
    <property type="match status" value="1"/>
</dbReference>
<dbReference type="InterPro" id="IPR050267">
    <property type="entry name" value="Anti-sigma-factor_SerPK"/>
</dbReference>
<protein>
    <recommendedName>
        <fullName evidence="2">Histidine kinase/HSP90-like ATPase domain-containing protein</fullName>
    </recommendedName>
</protein>
<dbReference type="EMBL" id="WEGJ01000038">
    <property type="protein sequence ID" value="MQY15772.1"/>
    <property type="molecule type" value="Genomic_DNA"/>
</dbReference>
<dbReference type="PANTHER" id="PTHR35526:SF3">
    <property type="entry name" value="ANTI-SIGMA-F FACTOR RSBW"/>
    <property type="match status" value="1"/>
</dbReference>
<evidence type="ECO:0000259" key="2">
    <source>
        <dbReference type="Pfam" id="PF13581"/>
    </source>
</evidence>
<dbReference type="OrthoDB" id="4166172at2"/>
<dbReference type="Pfam" id="PF13581">
    <property type="entry name" value="HATPase_c_2"/>
    <property type="match status" value="1"/>
</dbReference>
<sequence>MSPTLTAPGAGLAELPPRMTGAFEVSFAPQPAAVGRMRRITTDFLTLWNVRASLADDIVLLVSELVTNAVQHGEGDIDLYLRHADETIRIEVTDDNPTAPVPRPAAPYDTSGRGLFLVTILAHRWGTADDGRTTWCTVRTPTPLL</sequence>
<keyword evidence="1" id="KW-0723">Serine/threonine-protein kinase</keyword>
<organism evidence="3 4">
    <name type="scientific">Streptomyces smaragdinus</name>
    <dbReference type="NCBI Taxonomy" id="2585196"/>
    <lineage>
        <taxon>Bacteria</taxon>
        <taxon>Bacillati</taxon>
        <taxon>Actinomycetota</taxon>
        <taxon>Actinomycetes</taxon>
        <taxon>Kitasatosporales</taxon>
        <taxon>Streptomycetaceae</taxon>
        <taxon>Streptomyces</taxon>
    </lineage>
</organism>
<evidence type="ECO:0000313" key="3">
    <source>
        <dbReference type="EMBL" id="MQY15772.1"/>
    </source>
</evidence>
<dbReference type="RefSeq" id="WP_153456571.1">
    <property type="nucleotide sequence ID" value="NZ_WEGJ01000038.1"/>
</dbReference>
<accession>A0A7K0CS04</accession>
<keyword evidence="1" id="KW-0808">Transferase</keyword>
<dbReference type="PANTHER" id="PTHR35526">
    <property type="entry name" value="ANTI-SIGMA-F FACTOR RSBW-RELATED"/>
    <property type="match status" value="1"/>
</dbReference>
<proteinExistence type="predicted"/>
<dbReference type="GO" id="GO:0004674">
    <property type="term" value="F:protein serine/threonine kinase activity"/>
    <property type="evidence" value="ECO:0007669"/>
    <property type="project" value="UniProtKB-KW"/>
</dbReference>
<dbReference type="Proteomes" id="UP000466345">
    <property type="component" value="Unassembled WGS sequence"/>
</dbReference>
<comment type="caution">
    <text evidence="3">The sequence shown here is derived from an EMBL/GenBank/DDBJ whole genome shotgun (WGS) entry which is preliminary data.</text>
</comment>
<reference evidence="3 4" key="1">
    <citation type="submission" date="2019-10" db="EMBL/GenBank/DDBJ databases">
        <title>Streptomyces smaragdinus sp. nov. and Streptomyces fabii sp. nov., isolated from the gut of fungus growing-termite Macrotermes natalensis.</title>
        <authorList>
            <person name="Schwitalla J."/>
            <person name="Benndorf R."/>
            <person name="Martin K."/>
            <person name="De Beer W."/>
            <person name="Kaster A.-K."/>
            <person name="Vollmers J."/>
            <person name="Poulsen M."/>
            <person name="Beemelmanns C."/>
        </authorList>
    </citation>
    <scope>NUCLEOTIDE SEQUENCE [LARGE SCALE GENOMIC DNA]</scope>
    <source>
        <strain evidence="3 4">RB5</strain>
    </source>
</reference>
<keyword evidence="1" id="KW-0418">Kinase</keyword>
<feature type="domain" description="Histidine kinase/HSP90-like ATPase" evidence="2">
    <location>
        <begin position="27"/>
        <end position="127"/>
    </location>
</feature>
<evidence type="ECO:0000313" key="4">
    <source>
        <dbReference type="Proteomes" id="UP000466345"/>
    </source>
</evidence>
<dbReference type="InterPro" id="IPR003594">
    <property type="entry name" value="HATPase_dom"/>
</dbReference>
<dbReference type="InterPro" id="IPR036890">
    <property type="entry name" value="HATPase_C_sf"/>
</dbReference>